<sequence length="104" mass="12158">MRKNGLVVEVDGKSDVEIIRKSNLEKAGLVVEEPRKQHPAIVIFDVEKDYKVEELKEDLIHKNCGTDNEDELRKLRQSINFKFSYKTKENRVNWIVQIPSVVCF</sequence>
<dbReference type="AlphaFoldDB" id="A0AAD9REN7"/>
<accession>A0AAD9REN7</accession>
<evidence type="ECO:0000313" key="2">
    <source>
        <dbReference type="Proteomes" id="UP001258017"/>
    </source>
</evidence>
<evidence type="ECO:0000313" key="1">
    <source>
        <dbReference type="EMBL" id="KAK2578278.1"/>
    </source>
</evidence>
<comment type="caution">
    <text evidence="1">The sequence shown here is derived from an EMBL/GenBank/DDBJ whole genome shotgun (WGS) entry which is preliminary data.</text>
</comment>
<name>A0AAD9REN7_9HYME</name>
<reference evidence="1" key="2">
    <citation type="journal article" date="2023" name="Commun. Biol.">
        <title>Intrasexual cuticular hydrocarbon dimorphism in a wasp sheds light on hydrocarbon biosynthesis genes in Hymenoptera.</title>
        <authorList>
            <person name="Moris V.C."/>
            <person name="Podsiadlowski L."/>
            <person name="Martin S."/>
            <person name="Oeyen J.P."/>
            <person name="Donath A."/>
            <person name="Petersen M."/>
            <person name="Wilbrandt J."/>
            <person name="Misof B."/>
            <person name="Liedtke D."/>
            <person name="Thamm M."/>
            <person name="Scheiner R."/>
            <person name="Schmitt T."/>
            <person name="Niehuis O."/>
        </authorList>
    </citation>
    <scope>NUCLEOTIDE SEQUENCE</scope>
    <source>
        <strain evidence="1">GBR_01_08_01A</strain>
    </source>
</reference>
<dbReference type="EMBL" id="JAIFRP010000461">
    <property type="protein sequence ID" value="KAK2578278.1"/>
    <property type="molecule type" value="Genomic_DNA"/>
</dbReference>
<reference evidence="1" key="1">
    <citation type="submission" date="2021-08" db="EMBL/GenBank/DDBJ databases">
        <authorList>
            <person name="Misof B."/>
            <person name="Oliver O."/>
            <person name="Podsiadlowski L."/>
            <person name="Donath A."/>
            <person name="Peters R."/>
            <person name="Mayer C."/>
            <person name="Rust J."/>
            <person name="Gunkel S."/>
            <person name="Lesny P."/>
            <person name="Martin S."/>
            <person name="Oeyen J.P."/>
            <person name="Petersen M."/>
            <person name="Panagiotis P."/>
            <person name="Wilbrandt J."/>
            <person name="Tanja T."/>
        </authorList>
    </citation>
    <scope>NUCLEOTIDE SEQUENCE</scope>
    <source>
        <strain evidence="1">GBR_01_08_01A</strain>
        <tissue evidence="1">Thorax + abdomen</tissue>
    </source>
</reference>
<gene>
    <name evidence="1" type="ORF">KPH14_012227</name>
</gene>
<organism evidence="1 2">
    <name type="scientific">Odynerus spinipes</name>
    <dbReference type="NCBI Taxonomy" id="1348599"/>
    <lineage>
        <taxon>Eukaryota</taxon>
        <taxon>Metazoa</taxon>
        <taxon>Ecdysozoa</taxon>
        <taxon>Arthropoda</taxon>
        <taxon>Hexapoda</taxon>
        <taxon>Insecta</taxon>
        <taxon>Pterygota</taxon>
        <taxon>Neoptera</taxon>
        <taxon>Endopterygota</taxon>
        <taxon>Hymenoptera</taxon>
        <taxon>Apocrita</taxon>
        <taxon>Aculeata</taxon>
        <taxon>Vespoidea</taxon>
        <taxon>Vespidae</taxon>
        <taxon>Eumeninae</taxon>
        <taxon>Odynerus</taxon>
    </lineage>
</organism>
<protein>
    <submittedName>
        <fullName evidence="1">Uncharacterized protein</fullName>
    </submittedName>
</protein>
<keyword evidence="2" id="KW-1185">Reference proteome</keyword>
<proteinExistence type="predicted"/>
<dbReference type="Proteomes" id="UP001258017">
    <property type="component" value="Unassembled WGS sequence"/>
</dbReference>